<gene>
    <name evidence="1" type="ORF">HPK16_03790</name>
</gene>
<reference evidence="1 2" key="1">
    <citation type="submission" date="2020-08" db="EMBL/GenBank/DDBJ databases">
        <title>Listeria ohnekaius sp. nov. and Listeria portnoyii sp. nov. isolated from non-agricultural and natural environments.</title>
        <authorList>
            <person name="Weller D."/>
            <person name="Belias A.M."/>
            <person name="Liao J."/>
            <person name="Guo S."/>
            <person name="Orsi R.H."/>
            <person name="Wiedmann M."/>
        </authorList>
    </citation>
    <scope>NUCLEOTIDE SEQUENCE [LARGE SCALE GENOMIC DNA]</scope>
    <source>
        <strain evidence="1 2">FSL W9-0585</strain>
    </source>
</reference>
<dbReference type="RefSeq" id="WP_181675688.1">
    <property type="nucleotide sequence ID" value="NZ_JABJVM010000003.1"/>
</dbReference>
<evidence type="ECO:0000313" key="2">
    <source>
        <dbReference type="Proteomes" id="UP000548787"/>
    </source>
</evidence>
<accession>A0A7W1YFB5</accession>
<protein>
    <submittedName>
        <fullName evidence="1">Uncharacterized protein</fullName>
    </submittedName>
</protein>
<proteinExistence type="predicted"/>
<dbReference type="AlphaFoldDB" id="A0A7W1YFB5"/>
<comment type="caution">
    <text evidence="1">The sequence shown here is derived from an EMBL/GenBank/DDBJ whole genome shotgun (WGS) entry which is preliminary data.</text>
</comment>
<name>A0A7W1YFB5_9LIST</name>
<sequence length="47" mass="5226">MRERRHVFRALIAFLVVGDFQVTVNKLVDEQVTATSGLTVTGVAKHD</sequence>
<organism evidence="1 2">
    <name type="scientific">Listeria rustica</name>
    <dbReference type="NCBI Taxonomy" id="2713503"/>
    <lineage>
        <taxon>Bacteria</taxon>
        <taxon>Bacillati</taxon>
        <taxon>Bacillota</taxon>
        <taxon>Bacilli</taxon>
        <taxon>Bacillales</taxon>
        <taxon>Listeriaceae</taxon>
        <taxon>Listeria</taxon>
    </lineage>
</organism>
<dbReference type="EMBL" id="JABJVM010000003">
    <property type="protein sequence ID" value="MBA3925457.1"/>
    <property type="molecule type" value="Genomic_DNA"/>
</dbReference>
<dbReference type="Proteomes" id="UP000548787">
    <property type="component" value="Unassembled WGS sequence"/>
</dbReference>
<keyword evidence="2" id="KW-1185">Reference proteome</keyword>
<evidence type="ECO:0000313" key="1">
    <source>
        <dbReference type="EMBL" id="MBA3925457.1"/>
    </source>
</evidence>